<organism evidence="1 2">
    <name type="scientific">Smittium simulii</name>
    <dbReference type="NCBI Taxonomy" id="133385"/>
    <lineage>
        <taxon>Eukaryota</taxon>
        <taxon>Fungi</taxon>
        <taxon>Fungi incertae sedis</taxon>
        <taxon>Zoopagomycota</taxon>
        <taxon>Kickxellomycotina</taxon>
        <taxon>Harpellomycetes</taxon>
        <taxon>Harpellales</taxon>
        <taxon>Legeriomycetaceae</taxon>
        <taxon>Smittium</taxon>
    </lineage>
</organism>
<evidence type="ECO:0000313" key="2">
    <source>
        <dbReference type="Proteomes" id="UP000245383"/>
    </source>
</evidence>
<dbReference type="STRING" id="133385.A0A2T9YZU9"/>
<name>A0A2T9YZU9_9FUNG</name>
<evidence type="ECO:0000313" key="1">
    <source>
        <dbReference type="EMBL" id="PVU97839.1"/>
    </source>
</evidence>
<proteinExistence type="predicted"/>
<dbReference type="EMBL" id="MBFR01000006">
    <property type="protein sequence ID" value="PVU97839.1"/>
    <property type="molecule type" value="Genomic_DNA"/>
</dbReference>
<sequence>MPKIPGVIPSAAAGMPYNSESLKTHINYVFKIQNRTYWTARRYANRWQALQAQILAQYINIYRAQVATKPPLLPASISMRLVGKLLGEELKLSSTRIRKNSTVLCVKTALATANIYGVHVPVPGLGLSKWIPGLLFAYDVVVLAESSDKLQIALGVITRWSDIYKMTVNAGKCGIIPINIADLIRFPLKSRSSTWVSGTLKWQKRYNHSIGQGATRISIDARNLLYPELKLGLNMICKISTGTYWSTERLAKSQLIPKLYEEKCPCCNVNVPEIIKHILLGCGRWAAIRAETIDKFLPQLYKLAINNNNQLLMEAKMQLLSKLLEGGKKESNMPLSMELETAKFMDGIHVARTLILDGIKCSPTPLNQCPVRMESLEGRKGVV</sequence>
<comment type="caution">
    <text evidence="1">The sequence shown here is derived from an EMBL/GenBank/DDBJ whole genome shotgun (WGS) entry which is preliminary data.</text>
</comment>
<dbReference type="Proteomes" id="UP000245383">
    <property type="component" value="Unassembled WGS sequence"/>
</dbReference>
<gene>
    <name evidence="1" type="ORF">BB561_000282</name>
</gene>
<protein>
    <submittedName>
        <fullName evidence="1">Uncharacterized protein</fullName>
    </submittedName>
</protein>
<dbReference type="AlphaFoldDB" id="A0A2T9YZU9"/>
<reference evidence="1 2" key="1">
    <citation type="journal article" date="2018" name="MBio">
        <title>Comparative Genomics Reveals the Core Gene Toolbox for the Fungus-Insect Symbiosis.</title>
        <authorList>
            <person name="Wang Y."/>
            <person name="Stata M."/>
            <person name="Wang W."/>
            <person name="Stajich J.E."/>
            <person name="White M.M."/>
            <person name="Moncalvo J.M."/>
        </authorList>
    </citation>
    <scope>NUCLEOTIDE SEQUENCE [LARGE SCALE GENOMIC DNA]</scope>
    <source>
        <strain evidence="1 2">SWE-8-4</strain>
    </source>
</reference>
<accession>A0A2T9YZU9</accession>
<keyword evidence="2" id="KW-1185">Reference proteome</keyword>